<protein>
    <submittedName>
        <fullName evidence="1">Uncharacterized protein</fullName>
    </submittedName>
</protein>
<evidence type="ECO:0000313" key="2">
    <source>
        <dbReference type="Proteomes" id="UP000075809"/>
    </source>
</evidence>
<organism evidence="1 2">
    <name type="scientific">Mycetomoellerius zeteki</name>
    <dbReference type="NCBI Taxonomy" id="64791"/>
    <lineage>
        <taxon>Eukaryota</taxon>
        <taxon>Metazoa</taxon>
        <taxon>Ecdysozoa</taxon>
        <taxon>Arthropoda</taxon>
        <taxon>Hexapoda</taxon>
        <taxon>Insecta</taxon>
        <taxon>Pterygota</taxon>
        <taxon>Neoptera</taxon>
        <taxon>Endopterygota</taxon>
        <taxon>Hymenoptera</taxon>
        <taxon>Apocrita</taxon>
        <taxon>Aculeata</taxon>
        <taxon>Formicoidea</taxon>
        <taxon>Formicidae</taxon>
        <taxon>Myrmicinae</taxon>
        <taxon>Mycetomoellerius</taxon>
    </lineage>
</organism>
<dbReference type="AlphaFoldDB" id="A0A151WU60"/>
<sequence>SSSAALMFRYGHLPSSSQSESGICRCLASKVGLGELNMGGGGIGPISLNGIGGSGSSDSIRWRRHNDRLFLLNCLKTVASNAIERSTRPSIVSCTVIHRNAGATISWQTRTNATRLCSLQLLDETCETQFAGFAEFVYYGSGDRKGPTSCNPLFVPRAREPIVTGENSGGGGGAFSFYVRVPPPAAIWREGAVEANGRTEVEGKFAVLRSGLRHTRREGGEG</sequence>
<name>A0A151WU60_9HYME</name>
<keyword evidence="2" id="KW-1185">Reference proteome</keyword>
<evidence type="ECO:0000313" key="1">
    <source>
        <dbReference type="EMBL" id="KYQ51376.1"/>
    </source>
</evidence>
<reference evidence="1 2" key="1">
    <citation type="submission" date="2015-09" db="EMBL/GenBank/DDBJ databases">
        <title>Trachymyrmex zeteki WGS genome.</title>
        <authorList>
            <person name="Nygaard S."/>
            <person name="Hu H."/>
            <person name="Boomsma J."/>
            <person name="Zhang G."/>
        </authorList>
    </citation>
    <scope>NUCLEOTIDE SEQUENCE [LARGE SCALE GENOMIC DNA]</scope>
    <source>
        <strain evidence="1">Tzet28-1</strain>
        <tissue evidence="1">Whole body</tissue>
    </source>
</reference>
<dbReference type="Proteomes" id="UP000075809">
    <property type="component" value="Unassembled WGS sequence"/>
</dbReference>
<feature type="non-terminal residue" evidence="1">
    <location>
        <position position="1"/>
    </location>
</feature>
<proteinExistence type="predicted"/>
<dbReference type="EMBL" id="KQ982745">
    <property type="protein sequence ID" value="KYQ51376.1"/>
    <property type="molecule type" value="Genomic_DNA"/>
</dbReference>
<gene>
    <name evidence="1" type="ORF">ALC60_09542</name>
</gene>
<accession>A0A151WU60</accession>